<evidence type="ECO:0000313" key="2">
    <source>
        <dbReference type="EMBL" id="KUI68331.1"/>
    </source>
</evidence>
<dbReference type="EMBL" id="CM003101">
    <property type="protein sequence ID" value="KUI68331.1"/>
    <property type="molecule type" value="Genomic_DNA"/>
</dbReference>
<evidence type="ECO:0000256" key="1">
    <source>
        <dbReference type="SAM" id="MobiDB-lite"/>
    </source>
</evidence>
<protein>
    <submittedName>
        <fullName evidence="2">Uncharacterized protein</fullName>
    </submittedName>
</protein>
<name>A0A194VVS4_CYTMA</name>
<sequence>MPPLSPSPSPPAELLEQELRTFTLQKASQWRGKKGSLYNTTRMKLVYNTFAPILFGLAEYCDPDDIFNLRELVLGDVRKFDICVAQHCREVAETVKELWSLGVFHWKDCRAIVFGSAIAAPAPLYMGRKRGRRERKKNKKKGKKGKKGIQAGNRPRKPCPARGNRGYGGDQKIARAEGEPIVPSMTHIHGPQTSLRGDRVDLQVHHGGDLFNPSTINAHDEGDPDVTMVDLSPATAVNDNHDSLPDVEIVIEYTGIDIFKVASSHDARDGLPAPPCSGPDAIRTYARSLEDAYKDNPDAKLSNVDEQTLGFAGEAVKQVVLEATYEFLQKCVPVSDQQEFWNRILERVKGRKIEVASIAVPDGALDLKNGMRPMSHLIGNCIRILSQDFAIVDQKNLNFAFNQGIALCDALDDGKRKQALERALHSLNWLMLGLDWKTIDVYRHTNQELDRINANYPDTVEQGVISIEGISNARLMEEHNLLWAMKSSFEKFKEPFRVNFVRTLQRMLAAGVDIQMGVKVKDTKGMSE</sequence>
<reference evidence="2" key="1">
    <citation type="submission" date="2014-12" db="EMBL/GenBank/DDBJ databases">
        <title>Genome Sequence of Valsa Canker Pathogens Uncovers a Specific Adaption of Colonization on Woody Bark.</title>
        <authorList>
            <person name="Yin Z."/>
            <person name="Liu H."/>
            <person name="Gao X."/>
            <person name="Li Z."/>
            <person name="Song N."/>
            <person name="Ke X."/>
            <person name="Dai Q."/>
            <person name="Wu Y."/>
            <person name="Sun Y."/>
            <person name="Xu J.-R."/>
            <person name="Kang Z.K."/>
            <person name="Wang L."/>
            <person name="Huang L."/>
        </authorList>
    </citation>
    <scope>NUCLEOTIDE SEQUENCE [LARGE SCALE GENOMIC DNA]</scope>
    <source>
        <strain evidence="2">03-8</strain>
    </source>
</reference>
<proteinExistence type="predicted"/>
<dbReference type="AlphaFoldDB" id="A0A194VVS4"/>
<gene>
    <name evidence="2" type="ORF">VM1G_04168</name>
</gene>
<keyword evidence="3" id="KW-1185">Reference proteome</keyword>
<organism evidence="2 3">
    <name type="scientific">Cytospora mali</name>
    <name type="common">Apple Valsa canker fungus</name>
    <name type="synonym">Valsa mali</name>
    <dbReference type="NCBI Taxonomy" id="578113"/>
    <lineage>
        <taxon>Eukaryota</taxon>
        <taxon>Fungi</taxon>
        <taxon>Dikarya</taxon>
        <taxon>Ascomycota</taxon>
        <taxon>Pezizomycotina</taxon>
        <taxon>Sordariomycetes</taxon>
        <taxon>Sordariomycetidae</taxon>
        <taxon>Diaporthales</taxon>
        <taxon>Cytosporaceae</taxon>
        <taxon>Cytospora</taxon>
    </lineage>
</organism>
<dbReference type="Proteomes" id="UP000078559">
    <property type="component" value="Chromosome 4"/>
</dbReference>
<accession>A0A194VVS4</accession>
<evidence type="ECO:0000313" key="3">
    <source>
        <dbReference type="Proteomes" id="UP000078559"/>
    </source>
</evidence>
<dbReference type="OrthoDB" id="5230984at2759"/>
<feature type="compositionally biased region" description="Basic residues" evidence="1">
    <location>
        <begin position="127"/>
        <end position="147"/>
    </location>
</feature>
<feature type="region of interest" description="Disordered" evidence="1">
    <location>
        <begin position="127"/>
        <end position="169"/>
    </location>
</feature>